<feature type="domain" description="O-antigen ligase-related" evidence="6">
    <location>
        <begin position="37"/>
        <end position="173"/>
    </location>
</feature>
<feature type="transmembrane region" description="Helical" evidence="5">
    <location>
        <begin position="29"/>
        <end position="49"/>
    </location>
</feature>
<evidence type="ECO:0000256" key="3">
    <source>
        <dbReference type="ARBA" id="ARBA00022989"/>
    </source>
</evidence>
<organism evidence="7 8">
    <name type="scientific">Nesterenkonia jeotgali</name>
    <dbReference type="NCBI Taxonomy" id="317018"/>
    <lineage>
        <taxon>Bacteria</taxon>
        <taxon>Bacillati</taxon>
        <taxon>Actinomycetota</taxon>
        <taxon>Actinomycetes</taxon>
        <taxon>Micrococcales</taxon>
        <taxon>Micrococcaceae</taxon>
        <taxon>Nesterenkonia</taxon>
    </lineage>
</organism>
<proteinExistence type="predicted"/>
<dbReference type="Proteomes" id="UP000054023">
    <property type="component" value="Unassembled WGS sequence"/>
</dbReference>
<dbReference type="Pfam" id="PF04932">
    <property type="entry name" value="Wzy_C"/>
    <property type="match status" value="1"/>
</dbReference>
<evidence type="ECO:0000256" key="2">
    <source>
        <dbReference type="ARBA" id="ARBA00022692"/>
    </source>
</evidence>
<dbReference type="EMBL" id="LQBM01000004">
    <property type="protein sequence ID" value="KUG58191.1"/>
    <property type="molecule type" value="Genomic_DNA"/>
</dbReference>
<keyword evidence="8" id="KW-1185">Reference proteome</keyword>
<feature type="transmembrane region" description="Helical" evidence="5">
    <location>
        <begin position="7"/>
        <end position="23"/>
    </location>
</feature>
<dbReference type="STRING" id="317018.AVL63_06905"/>
<dbReference type="PANTHER" id="PTHR37422">
    <property type="entry name" value="TEICHURONIC ACID BIOSYNTHESIS PROTEIN TUAE"/>
    <property type="match status" value="1"/>
</dbReference>
<dbReference type="InterPro" id="IPR007016">
    <property type="entry name" value="O-antigen_ligase-rel_domated"/>
</dbReference>
<feature type="transmembrane region" description="Helical" evidence="5">
    <location>
        <begin position="192"/>
        <end position="210"/>
    </location>
</feature>
<evidence type="ECO:0000313" key="8">
    <source>
        <dbReference type="Proteomes" id="UP000054023"/>
    </source>
</evidence>
<evidence type="ECO:0000256" key="5">
    <source>
        <dbReference type="SAM" id="Phobius"/>
    </source>
</evidence>
<reference evidence="8" key="1">
    <citation type="submission" date="2015-12" db="EMBL/GenBank/DDBJ databases">
        <authorList>
            <person name="Nair G.R."/>
            <person name="Kaur G."/>
            <person name="Mayilraj S."/>
        </authorList>
    </citation>
    <scope>NUCLEOTIDE SEQUENCE [LARGE SCALE GENOMIC DNA]</scope>
    <source>
        <strain evidence="8">CD08_7</strain>
    </source>
</reference>
<comment type="caution">
    <text evidence="7">The sequence shown here is derived from an EMBL/GenBank/DDBJ whole genome shotgun (WGS) entry which is preliminary data.</text>
</comment>
<dbReference type="InterPro" id="IPR051533">
    <property type="entry name" value="WaaL-like"/>
</dbReference>
<keyword evidence="3 5" id="KW-1133">Transmembrane helix</keyword>
<feature type="transmembrane region" description="Helical" evidence="5">
    <location>
        <begin position="216"/>
        <end position="233"/>
    </location>
</feature>
<sequence>MQHEQRLALVAGMGIILFAALRLSGERVYSTPVFGFLAVLTLISALLATQTRANTVFVVTVLAILIYSRVHLLVKMFLLTVGAAALIWLASNFAEVVSVVGREGSNTATLTGRTSIWLGTSELVQEQPWLGYGFGSFYSTLTEGFFVNYIAPHAHNTWLNALFETGIVGTVLLSLFILGGVTVGVRSGINCFAWPMMIFAILCGLTGIVYGSKVSTLWVVITVMVVQVAWQNIRSGSGVDRNRNHYQQTKQYSRLPLG</sequence>
<evidence type="ECO:0000256" key="4">
    <source>
        <dbReference type="ARBA" id="ARBA00023136"/>
    </source>
</evidence>
<protein>
    <recommendedName>
        <fullName evidence="6">O-antigen ligase-related domain-containing protein</fullName>
    </recommendedName>
</protein>
<accession>A0A0W8IE11</accession>
<evidence type="ECO:0000256" key="1">
    <source>
        <dbReference type="ARBA" id="ARBA00004141"/>
    </source>
</evidence>
<dbReference type="PANTHER" id="PTHR37422:SF13">
    <property type="entry name" value="LIPOPOLYSACCHARIDE BIOSYNTHESIS PROTEIN PA4999-RELATED"/>
    <property type="match status" value="1"/>
</dbReference>
<keyword evidence="2 5" id="KW-0812">Transmembrane</keyword>
<dbReference type="AlphaFoldDB" id="A0A0W8IE11"/>
<keyword evidence="4 5" id="KW-0472">Membrane</keyword>
<evidence type="ECO:0000259" key="6">
    <source>
        <dbReference type="Pfam" id="PF04932"/>
    </source>
</evidence>
<comment type="subcellular location">
    <subcellularLocation>
        <location evidence="1">Membrane</location>
        <topology evidence="1">Multi-pass membrane protein</topology>
    </subcellularLocation>
</comment>
<gene>
    <name evidence="7" type="ORF">AVL63_06905</name>
</gene>
<dbReference type="GO" id="GO:0016020">
    <property type="term" value="C:membrane"/>
    <property type="evidence" value="ECO:0007669"/>
    <property type="project" value="UniProtKB-SubCell"/>
</dbReference>
<name>A0A0W8IE11_9MICC</name>
<feature type="transmembrane region" description="Helical" evidence="5">
    <location>
        <begin position="56"/>
        <end position="89"/>
    </location>
</feature>
<evidence type="ECO:0000313" key="7">
    <source>
        <dbReference type="EMBL" id="KUG58191.1"/>
    </source>
</evidence>
<feature type="transmembrane region" description="Helical" evidence="5">
    <location>
        <begin position="166"/>
        <end position="185"/>
    </location>
</feature>